<evidence type="ECO:0000313" key="14">
    <source>
        <dbReference type="EMBL" id="QDI90142.1"/>
    </source>
</evidence>
<evidence type="ECO:0000256" key="7">
    <source>
        <dbReference type="ARBA" id="ARBA00023136"/>
    </source>
</evidence>
<sequence>MQIVELSYLWLIIINILAWVFFHIGISVMTLKMPDRWFKNGWLYKIRKWEQNGWFWKNYFRVPKWKAVVPDGAKLFKKGFEKTNLRKYDLSYLETFILESRRAELTHWLCIPPAILFFLWNPPWAGWIMVAYALIVNLPIIVLQRYNRARLERVMKRMKKSDRATRDWKRGTL</sequence>
<accession>A0A514LE62</accession>
<keyword evidence="4 13" id="KW-0812">Transmembrane</keyword>
<dbReference type="KEGG" id="sale:EPH95_02275"/>
<keyword evidence="15" id="KW-1185">Reference proteome</keyword>
<feature type="transmembrane region" description="Helical" evidence="13">
    <location>
        <begin position="127"/>
        <end position="147"/>
    </location>
</feature>
<evidence type="ECO:0000256" key="8">
    <source>
        <dbReference type="ARBA" id="ARBA00023315"/>
    </source>
</evidence>
<dbReference type="UniPathway" id="UPA00029">
    <property type="reaction ID" value="UER00560"/>
</dbReference>
<evidence type="ECO:0000256" key="12">
    <source>
        <dbReference type="ARBA" id="ARBA00025324"/>
    </source>
</evidence>
<dbReference type="AlphaFoldDB" id="A0A514LE62"/>
<keyword evidence="7 13" id="KW-0472">Membrane</keyword>
<comment type="function">
    <text evidence="12">Catalyzes the acylation of glycosyl-4,4'-diaponeurosporenoate, i.e. the esterification of glucose at the C6'' position with the carboxyl group of the C(15) fatty acid 12-methyltetradecanoic acid, to yield staphyloxanthin. This is the last step in the biosynthesis of this orange pigment, present in most staphylococci strains.</text>
</comment>
<keyword evidence="2" id="KW-1003">Cell membrane</keyword>
<dbReference type="Pfam" id="PF18927">
    <property type="entry name" value="CrtO"/>
    <property type="match status" value="1"/>
</dbReference>
<evidence type="ECO:0000256" key="4">
    <source>
        <dbReference type="ARBA" id="ARBA00022692"/>
    </source>
</evidence>
<keyword evidence="5" id="KW-0732">Signal</keyword>
<gene>
    <name evidence="14" type="ORF">EPH95_02275</name>
</gene>
<proteinExistence type="inferred from homology"/>
<protein>
    <recommendedName>
        <fullName evidence="11">Glycosyl-4,4'-diaponeurosporenoate acyltransferase</fullName>
    </recommendedName>
</protein>
<evidence type="ECO:0000256" key="10">
    <source>
        <dbReference type="ARBA" id="ARBA00023603"/>
    </source>
</evidence>
<evidence type="ECO:0000256" key="3">
    <source>
        <dbReference type="ARBA" id="ARBA00022679"/>
    </source>
</evidence>
<dbReference type="RefSeq" id="WP_142086982.1">
    <property type="nucleotide sequence ID" value="NZ_CP035485.1"/>
</dbReference>
<evidence type="ECO:0000256" key="11">
    <source>
        <dbReference type="ARBA" id="ARBA00023667"/>
    </source>
</evidence>
<keyword evidence="6 13" id="KW-1133">Transmembrane helix</keyword>
<keyword evidence="8 14" id="KW-0012">Acyltransferase</keyword>
<evidence type="ECO:0000256" key="6">
    <source>
        <dbReference type="ARBA" id="ARBA00022989"/>
    </source>
</evidence>
<reference evidence="15" key="1">
    <citation type="submission" date="2019-01" db="EMBL/GenBank/DDBJ databases">
        <title>Genomic analysis of Salicibibacter sp. NKC3-5.</title>
        <authorList>
            <person name="Oh Y.J."/>
        </authorList>
    </citation>
    <scope>NUCLEOTIDE SEQUENCE [LARGE SCALE GENOMIC DNA]</scope>
    <source>
        <strain evidence="15">NKC3-5</strain>
    </source>
</reference>
<comment type="pathway">
    <text evidence="9">Carotenoid biosynthesis; staphyloxanthin biosynthesis; staphyloxanthin from farnesyl diphosphate: step 5/5.</text>
</comment>
<organism evidence="14 15">
    <name type="scientific">Salicibibacter halophilus</name>
    <dbReference type="NCBI Taxonomy" id="2502791"/>
    <lineage>
        <taxon>Bacteria</taxon>
        <taxon>Bacillati</taxon>
        <taxon>Bacillota</taxon>
        <taxon>Bacilli</taxon>
        <taxon>Bacillales</taxon>
        <taxon>Bacillaceae</taxon>
        <taxon>Salicibibacter</taxon>
    </lineage>
</organism>
<evidence type="ECO:0000256" key="13">
    <source>
        <dbReference type="SAM" id="Phobius"/>
    </source>
</evidence>
<evidence type="ECO:0000256" key="5">
    <source>
        <dbReference type="ARBA" id="ARBA00022729"/>
    </source>
</evidence>
<keyword evidence="3 14" id="KW-0808">Transferase</keyword>
<comment type="similarity">
    <text evidence="10">Belongs to the acyltransferase CrtO family.</text>
</comment>
<dbReference type="GO" id="GO:0016746">
    <property type="term" value="F:acyltransferase activity"/>
    <property type="evidence" value="ECO:0007669"/>
    <property type="project" value="UniProtKB-KW"/>
</dbReference>
<evidence type="ECO:0000313" key="15">
    <source>
        <dbReference type="Proteomes" id="UP000319756"/>
    </source>
</evidence>
<feature type="transmembrane region" description="Helical" evidence="13">
    <location>
        <begin position="6"/>
        <end position="31"/>
    </location>
</feature>
<name>A0A514LE62_9BACI</name>
<evidence type="ECO:0000256" key="2">
    <source>
        <dbReference type="ARBA" id="ARBA00022475"/>
    </source>
</evidence>
<dbReference type="Proteomes" id="UP000319756">
    <property type="component" value="Chromosome"/>
</dbReference>
<dbReference type="OrthoDB" id="3783432at2"/>
<dbReference type="GO" id="GO:0005886">
    <property type="term" value="C:plasma membrane"/>
    <property type="evidence" value="ECO:0007669"/>
    <property type="project" value="UniProtKB-SubCell"/>
</dbReference>
<dbReference type="InterPro" id="IPR044021">
    <property type="entry name" value="CrtO"/>
</dbReference>
<evidence type="ECO:0000256" key="1">
    <source>
        <dbReference type="ARBA" id="ARBA00004162"/>
    </source>
</evidence>
<comment type="subcellular location">
    <subcellularLocation>
        <location evidence="1">Cell membrane</location>
        <topology evidence="1">Single-pass membrane protein</topology>
    </subcellularLocation>
</comment>
<evidence type="ECO:0000256" key="9">
    <source>
        <dbReference type="ARBA" id="ARBA00023588"/>
    </source>
</evidence>
<dbReference type="EMBL" id="CP035485">
    <property type="protein sequence ID" value="QDI90142.1"/>
    <property type="molecule type" value="Genomic_DNA"/>
</dbReference>